<reference evidence="2" key="1">
    <citation type="submission" date="2020-07" db="EMBL/GenBank/DDBJ databases">
        <title>Huge and variable diversity of episymbiotic CPR bacteria and DPANN archaea in groundwater ecosystems.</title>
        <authorList>
            <person name="He C.Y."/>
            <person name="Keren R."/>
            <person name="Whittaker M."/>
            <person name="Farag I.F."/>
            <person name="Doudna J."/>
            <person name="Cate J.H.D."/>
            <person name="Banfield J.F."/>
        </authorList>
    </citation>
    <scope>NUCLEOTIDE SEQUENCE</scope>
    <source>
        <strain evidence="2">NC_groundwater_193_Ag_S-0.1um_51_7</strain>
    </source>
</reference>
<dbReference type="EMBL" id="JACOZA010000003">
    <property type="protein sequence ID" value="MBI2096560.1"/>
    <property type="molecule type" value="Genomic_DNA"/>
</dbReference>
<feature type="transmembrane region" description="Helical" evidence="1">
    <location>
        <begin position="404"/>
        <end position="421"/>
    </location>
</feature>
<sequence length="433" mass="48947">MLKLFVPKAPPLAVPTVEVELIPKEAPLSLKGKFDLLSQTAMEQFVLAPLPREIRSLAHKFPKLGETFQRIGASKVTDVEKLRVIDFTLPGLTQAVGLQPVGILPPKGMPVAKLSAAVKQKLPTEIVFARSAGELVDFPISLKITEKGRTEQKITTIVGNTMQLVVKPEGKTKRVRGYVVFKERVAPPEQKTIPESFLKPNQVWAADSPDSYEIPFGAFVGSVLFKPPTLTNAHQPKEIEERLVLQEFEYSDPDGDGIYTAEIQVPSVDGEYEIITVMDYEDPRLTPKEIRLITVVDPEGYVYETDGKKETRIPGAVISLYWLNPEGKQYELWPAKQYQQENPQVSSVTGKYAFVVPEGTYYLKVEAPGYAVYDGKSFAVEEGREVHFNIELKTRYWWLKSVDWKTALLIVMVLLLLYNFYRDKIRERIMKKT</sequence>
<keyword evidence="1" id="KW-1133">Transmembrane helix</keyword>
<dbReference type="GO" id="GO:0004180">
    <property type="term" value="F:carboxypeptidase activity"/>
    <property type="evidence" value="ECO:0007669"/>
    <property type="project" value="UniProtKB-KW"/>
</dbReference>
<evidence type="ECO:0000313" key="2">
    <source>
        <dbReference type="EMBL" id="MBI2096560.1"/>
    </source>
</evidence>
<organism evidence="2 3">
    <name type="scientific">Candidatus Sungiibacteriota bacterium</name>
    <dbReference type="NCBI Taxonomy" id="2750080"/>
    <lineage>
        <taxon>Bacteria</taxon>
        <taxon>Candidatus Sungiibacteriota</taxon>
    </lineage>
</organism>
<dbReference type="InterPro" id="IPR008969">
    <property type="entry name" value="CarboxyPept-like_regulatory"/>
</dbReference>
<proteinExistence type="predicted"/>
<dbReference type="AlphaFoldDB" id="A0A931SCQ1"/>
<evidence type="ECO:0000256" key="1">
    <source>
        <dbReference type="SAM" id="Phobius"/>
    </source>
</evidence>
<dbReference type="Proteomes" id="UP000724148">
    <property type="component" value="Unassembled WGS sequence"/>
</dbReference>
<keyword evidence="1" id="KW-0472">Membrane</keyword>
<comment type="caution">
    <text evidence="2">The sequence shown here is derived from an EMBL/GenBank/DDBJ whole genome shotgun (WGS) entry which is preliminary data.</text>
</comment>
<keyword evidence="2" id="KW-0121">Carboxypeptidase</keyword>
<dbReference type="SUPFAM" id="SSF49464">
    <property type="entry name" value="Carboxypeptidase regulatory domain-like"/>
    <property type="match status" value="1"/>
</dbReference>
<evidence type="ECO:0000313" key="3">
    <source>
        <dbReference type="Proteomes" id="UP000724148"/>
    </source>
</evidence>
<keyword evidence="2" id="KW-0645">Protease</keyword>
<protein>
    <submittedName>
        <fullName evidence="2">Carboxypeptidase regulatory-like domain-containing protein</fullName>
    </submittedName>
</protein>
<keyword evidence="1" id="KW-0812">Transmembrane</keyword>
<dbReference type="Gene3D" id="2.60.40.1120">
    <property type="entry name" value="Carboxypeptidase-like, regulatory domain"/>
    <property type="match status" value="1"/>
</dbReference>
<accession>A0A931SCQ1</accession>
<name>A0A931SCQ1_9BACT</name>
<keyword evidence="2" id="KW-0378">Hydrolase</keyword>
<gene>
    <name evidence="2" type="ORF">HYT40_00130</name>
</gene>